<dbReference type="InterPro" id="IPR036388">
    <property type="entry name" value="WH-like_DNA-bd_sf"/>
</dbReference>
<evidence type="ECO:0000259" key="6">
    <source>
        <dbReference type="PROSITE" id="PS50931"/>
    </source>
</evidence>
<dbReference type="RefSeq" id="WP_305111417.1">
    <property type="nucleotide sequence ID" value="NZ_JAUTIX010000004.1"/>
</dbReference>
<evidence type="ECO:0000256" key="5">
    <source>
        <dbReference type="ARBA" id="ARBA00023163"/>
    </source>
</evidence>
<gene>
    <name evidence="7" type="ORF">Q7X28_11630</name>
</gene>
<dbReference type="InterPro" id="IPR000847">
    <property type="entry name" value="LysR_HTH_N"/>
</dbReference>
<dbReference type="GO" id="GO:0003677">
    <property type="term" value="F:DNA binding"/>
    <property type="evidence" value="ECO:0007669"/>
    <property type="project" value="UniProtKB-KW"/>
</dbReference>
<evidence type="ECO:0000256" key="4">
    <source>
        <dbReference type="ARBA" id="ARBA00023159"/>
    </source>
</evidence>
<dbReference type="Pfam" id="PF00126">
    <property type="entry name" value="HTH_1"/>
    <property type="match status" value="1"/>
</dbReference>
<dbReference type="AlphaFoldDB" id="A0AA90NHI3"/>
<evidence type="ECO:0000313" key="8">
    <source>
        <dbReference type="Proteomes" id="UP001178281"/>
    </source>
</evidence>
<dbReference type="SUPFAM" id="SSF46785">
    <property type="entry name" value="Winged helix' DNA-binding domain"/>
    <property type="match status" value="1"/>
</dbReference>
<keyword evidence="3" id="KW-0238">DNA-binding</keyword>
<evidence type="ECO:0000256" key="1">
    <source>
        <dbReference type="ARBA" id="ARBA00009437"/>
    </source>
</evidence>
<keyword evidence="2" id="KW-0805">Transcription regulation</keyword>
<reference evidence="7" key="1">
    <citation type="submission" date="2023-08" db="EMBL/GenBank/DDBJ databases">
        <title>The draft genome of Tsukamurella strandjordii strain 050030.</title>
        <authorList>
            <person name="Zhao F."/>
            <person name="Feng Y."/>
            <person name="Zong Z."/>
        </authorList>
    </citation>
    <scope>NUCLEOTIDE SEQUENCE</scope>
    <source>
        <strain evidence="7">050030</strain>
    </source>
</reference>
<dbReference type="Proteomes" id="UP001178281">
    <property type="component" value="Unassembled WGS sequence"/>
</dbReference>
<keyword evidence="8" id="KW-1185">Reference proteome</keyword>
<dbReference type="Pfam" id="PF03466">
    <property type="entry name" value="LysR_substrate"/>
    <property type="match status" value="1"/>
</dbReference>
<comment type="caution">
    <text evidence="7">The sequence shown here is derived from an EMBL/GenBank/DDBJ whole genome shotgun (WGS) entry which is preliminary data.</text>
</comment>
<feature type="domain" description="HTH lysR-type" evidence="6">
    <location>
        <begin position="11"/>
        <end position="65"/>
    </location>
</feature>
<dbReference type="PROSITE" id="PS50931">
    <property type="entry name" value="HTH_LYSR"/>
    <property type="match status" value="1"/>
</dbReference>
<dbReference type="PANTHER" id="PTHR30346">
    <property type="entry name" value="TRANSCRIPTIONAL DUAL REGULATOR HCAR-RELATED"/>
    <property type="match status" value="1"/>
</dbReference>
<organism evidence="7 8">
    <name type="scientific">Tsukamurella strandjordii</name>
    <dbReference type="NCBI Taxonomy" id="147577"/>
    <lineage>
        <taxon>Bacteria</taxon>
        <taxon>Bacillati</taxon>
        <taxon>Actinomycetota</taxon>
        <taxon>Actinomycetes</taxon>
        <taxon>Mycobacteriales</taxon>
        <taxon>Tsukamurellaceae</taxon>
        <taxon>Tsukamurella</taxon>
    </lineage>
</organism>
<dbReference type="Gene3D" id="3.40.190.290">
    <property type="match status" value="1"/>
</dbReference>
<dbReference type="EMBL" id="JAUTIX010000004">
    <property type="protein sequence ID" value="MDP0398580.1"/>
    <property type="molecule type" value="Genomic_DNA"/>
</dbReference>
<evidence type="ECO:0000313" key="7">
    <source>
        <dbReference type="EMBL" id="MDP0398580.1"/>
    </source>
</evidence>
<comment type="similarity">
    <text evidence="1">Belongs to the LysR transcriptional regulatory family.</text>
</comment>
<evidence type="ECO:0000256" key="2">
    <source>
        <dbReference type="ARBA" id="ARBA00023015"/>
    </source>
</evidence>
<dbReference type="PANTHER" id="PTHR30346:SF28">
    <property type="entry name" value="HTH-TYPE TRANSCRIPTIONAL REGULATOR CYNR"/>
    <property type="match status" value="1"/>
</dbReference>
<dbReference type="GO" id="GO:0003700">
    <property type="term" value="F:DNA-binding transcription factor activity"/>
    <property type="evidence" value="ECO:0007669"/>
    <property type="project" value="InterPro"/>
</dbReference>
<keyword evidence="4" id="KW-0010">Activator</keyword>
<dbReference type="InterPro" id="IPR036390">
    <property type="entry name" value="WH_DNA-bd_sf"/>
</dbReference>
<keyword evidence="5" id="KW-0804">Transcription</keyword>
<dbReference type="InterPro" id="IPR005119">
    <property type="entry name" value="LysR_subst-bd"/>
</dbReference>
<sequence>MDQWSGLFTPQLQALVVLAEHDGHMTRAAAALGVPQSSMSRRIHALETDLKLPLLVHAGRTVRLTPAALDLARRLRQPLREIDLAIAEAVGSADADHGTVRFGFPLTMGTGRIPDLISDFRTAHPGISVVLKQAHGSELADDLGSGRLDLAVVIPPPQHLHCTLIGSQEILAVLPRGHRCAGAADVDLADLAAETFIANPASYHLRGATERWCAEAGFAPDVAFEVTEFTTIRELVARELGVALLPHDDRAPSDVVEVPLAGDHRRAVALASATPLLTPAARRLHDYIVAR</sequence>
<dbReference type="GO" id="GO:0032993">
    <property type="term" value="C:protein-DNA complex"/>
    <property type="evidence" value="ECO:0007669"/>
    <property type="project" value="TreeGrafter"/>
</dbReference>
<name>A0AA90NHI3_9ACTN</name>
<dbReference type="Gene3D" id="1.10.10.10">
    <property type="entry name" value="Winged helix-like DNA-binding domain superfamily/Winged helix DNA-binding domain"/>
    <property type="match status" value="1"/>
</dbReference>
<proteinExistence type="inferred from homology"/>
<dbReference type="SUPFAM" id="SSF53850">
    <property type="entry name" value="Periplasmic binding protein-like II"/>
    <property type="match status" value="1"/>
</dbReference>
<accession>A0AA90NHI3</accession>
<evidence type="ECO:0000256" key="3">
    <source>
        <dbReference type="ARBA" id="ARBA00023125"/>
    </source>
</evidence>
<protein>
    <submittedName>
        <fullName evidence="7">LysR family transcriptional regulator</fullName>
    </submittedName>
</protein>